<organism evidence="2 3">
    <name type="scientific">Pleurodeles waltl</name>
    <name type="common">Iberian ribbed newt</name>
    <dbReference type="NCBI Taxonomy" id="8319"/>
    <lineage>
        <taxon>Eukaryota</taxon>
        <taxon>Metazoa</taxon>
        <taxon>Chordata</taxon>
        <taxon>Craniata</taxon>
        <taxon>Vertebrata</taxon>
        <taxon>Euteleostomi</taxon>
        <taxon>Amphibia</taxon>
        <taxon>Batrachia</taxon>
        <taxon>Caudata</taxon>
        <taxon>Salamandroidea</taxon>
        <taxon>Salamandridae</taxon>
        <taxon>Pleurodelinae</taxon>
        <taxon>Pleurodeles</taxon>
    </lineage>
</organism>
<dbReference type="AlphaFoldDB" id="A0AAV7MQB6"/>
<protein>
    <submittedName>
        <fullName evidence="2">Uncharacterized protein</fullName>
    </submittedName>
</protein>
<proteinExistence type="predicted"/>
<gene>
    <name evidence="2" type="ORF">NDU88_002373</name>
</gene>
<accession>A0AAV7MQB6</accession>
<evidence type="ECO:0000313" key="3">
    <source>
        <dbReference type="Proteomes" id="UP001066276"/>
    </source>
</evidence>
<reference evidence="2" key="1">
    <citation type="journal article" date="2022" name="bioRxiv">
        <title>Sequencing and chromosome-scale assembly of the giantPleurodeles waltlgenome.</title>
        <authorList>
            <person name="Brown T."/>
            <person name="Elewa A."/>
            <person name="Iarovenko S."/>
            <person name="Subramanian E."/>
            <person name="Araus A.J."/>
            <person name="Petzold A."/>
            <person name="Susuki M."/>
            <person name="Suzuki K.-i.T."/>
            <person name="Hayashi T."/>
            <person name="Toyoda A."/>
            <person name="Oliveira C."/>
            <person name="Osipova E."/>
            <person name="Leigh N.D."/>
            <person name="Simon A."/>
            <person name="Yun M.H."/>
        </authorList>
    </citation>
    <scope>NUCLEOTIDE SEQUENCE</scope>
    <source>
        <strain evidence="2">20211129_DDA</strain>
        <tissue evidence="2">Liver</tissue>
    </source>
</reference>
<name>A0AAV7MQB6_PLEWA</name>
<feature type="region of interest" description="Disordered" evidence="1">
    <location>
        <begin position="38"/>
        <end position="58"/>
    </location>
</feature>
<dbReference type="Proteomes" id="UP001066276">
    <property type="component" value="Chromosome 9"/>
</dbReference>
<sequence>MSFQPRVCGPRVTYQKVKPRSAGALPCALRTQKTEQIADEAANPRGESGGVKKKRAAEANQREAKLILHMPILE</sequence>
<keyword evidence="3" id="KW-1185">Reference proteome</keyword>
<evidence type="ECO:0000256" key="1">
    <source>
        <dbReference type="SAM" id="MobiDB-lite"/>
    </source>
</evidence>
<evidence type="ECO:0000313" key="2">
    <source>
        <dbReference type="EMBL" id="KAJ1104965.1"/>
    </source>
</evidence>
<dbReference type="EMBL" id="JANPWB010000013">
    <property type="protein sequence ID" value="KAJ1104965.1"/>
    <property type="molecule type" value="Genomic_DNA"/>
</dbReference>
<comment type="caution">
    <text evidence="2">The sequence shown here is derived from an EMBL/GenBank/DDBJ whole genome shotgun (WGS) entry which is preliminary data.</text>
</comment>